<dbReference type="InterPro" id="IPR036291">
    <property type="entry name" value="NAD(P)-bd_dom_sf"/>
</dbReference>
<evidence type="ECO:0000256" key="1">
    <source>
        <dbReference type="ARBA" id="ARBA00006484"/>
    </source>
</evidence>
<dbReference type="RefSeq" id="WP_045672462.1">
    <property type="nucleotide sequence ID" value="NZ_CP011058.1"/>
</dbReference>
<evidence type="ECO:0000256" key="3">
    <source>
        <dbReference type="SAM" id="MobiDB-lite"/>
    </source>
</evidence>
<dbReference type="PRINTS" id="PR00081">
    <property type="entry name" value="GDHRDH"/>
</dbReference>
<comment type="similarity">
    <text evidence="1">Belongs to the short-chain dehydrogenases/reductases (SDR) family.</text>
</comment>
<dbReference type="GO" id="GO:0008206">
    <property type="term" value="P:bile acid metabolic process"/>
    <property type="evidence" value="ECO:0007669"/>
    <property type="project" value="UniProtKB-ARBA"/>
</dbReference>
<dbReference type="GO" id="GO:0016491">
    <property type="term" value="F:oxidoreductase activity"/>
    <property type="evidence" value="ECO:0007669"/>
    <property type="project" value="UniProtKB-KW"/>
</dbReference>
<dbReference type="SUPFAM" id="SSF51735">
    <property type="entry name" value="NAD(P)-binding Rossmann-fold domains"/>
    <property type="match status" value="1"/>
</dbReference>
<dbReference type="KEGG" id="pbj:VN24_23905"/>
<dbReference type="HOGENOM" id="CLU_010194_1_2_9"/>
<organism evidence="4 5">
    <name type="scientific">Paenibacillus beijingensis</name>
    <dbReference type="NCBI Taxonomy" id="1126833"/>
    <lineage>
        <taxon>Bacteria</taxon>
        <taxon>Bacillati</taxon>
        <taxon>Bacillota</taxon>
        <taxon>Bacilli</taxon>
        <taxon>Bacillales</taxon>
        <taxon>Paenibacillaceae</taxon>
        <taxon>Paenibacillus</taxon>
    </lineage>
</organism>
<evidence type="ECO:0000313" key="5">
    <source>
        <dbReference type="Proteomes" id="UP000032633"/>
    </source>
</evidence>
<sequence>MESSGTRTVIVTGAAGGIGSALAEAYYLDGYKVVMADNDEKKGREVASRIGRARSQGEESGGEEPKPDALERLLFCKTDLRNPEEITRLVETGQSHFGSIDIVINNAGFGIWKSPYDLSVEEWDDVLLTNLRGTFICAREAAARMRDSGRGGAIVNIASTRAMMSEPGSEAYAASKGGIVALTHALAVSLGRDRITVNCISPGWIETGNYEALRELDHRQHPAGRVGRVADIVRACQYLTDPRNDFVTGINLVVDGGMTRKMIYEPDEK</sequence>
<evidence type="ECO:0000313" key="4">
    <source>
        <dbReference type="EMBL" id="AJY77037.1"/>
    </source>
</evidence>
<dbReference type="InterPro" id="IPR002347">
    <property type="entry name" value="SDR_fam"/>
</dbReference>
<protein>
    <submittedName>
        <fullName evidence="4">3-ketoacyl-ACP reductase</fullName>
    </submittedName>
</protein>
<dbReference type="STRING" id="1126833.VN24_23905"/>
<dbReference type="PANTHER" id="PTHR24321">
    <property type="entry name" value="DEHYDROGENASES, SHORT CHAIN"/>
    <property type="match status" value="1"/>
</dbReference>
<evidence type="ECO:0000256" key="2">
    <source>
        <dbReference type="ARBA" id="ARBA00023002"/>
    </source>
</evidence>
<dbReference type="Gene3D" id="3.40.50.720">
    <property type="entry name" value="NAD(P)-binding Rossmann-like Domain"/>
    <property type="match status" value="1"/>
</dbReference>
<proteinExistence type="inferred from homology"/>
<dbReference type="AlphaFoldDB" id="A0A0D5NPV3"/>
<feature type="region of interest" description="Disordered" evidence="3">
    <location>
        <begin position="44"/>
        <end position="68"/>
    </location>
</feature>
<name>A0A0D5NPV3_9BACL</name>
<reference evidence="4 5" key="1">
    <citation type="journal article" date="2015" name="J. Biotechnol.">
        <title>Complete genome sequence of Paenibacillus beijingensis 7188(T) (=DSM 24997(T)), a novel rhizobacterium from jujube garden soil.</title>
        <authorList>
            <person name="Kwak Y."/>
            <person name="Shin J.H."/>
        </authorList>
    </citation>
    <scope>NUCLEOTIDE SEQUENCE [LARGE SCALE GENOMIC DNA]</scope>
    <source>
        <strain evidence="4 5">DSM 24997</strain>
    </source>
</reference>
<reference evidence="5" key="2">
    <citation type="submission" date="2015-03" db="EMBL/GenBank/DDBJ databases">
        <title>Genome sequence of Paenibacillus beijingensis strain DSM 24997T.</title>
        <authorList>
            <person name="Kwak Y."/>
            <person name="Shin J.-H."/>
        </authorList>
    </citation>
    <scope>NUCLEOTIDE SEQUENCE [LARGE SCALE GENOMIC DNA]</scope>
    <source>
        <strain evidence="5">DSM 24997</strain>
    </source>
</reference>
<dbReference type="PANTHER" id="PTHR24321:SF8">
    <property type="entry name" value="ESTRADIOL 17-BETA-DEHYDROGENASE 8-RELATED"/>
    <property type="match status" value="1"/>
</dbReference>
<keyword evidence="5" id="KW-1185">Reference proteome</keyword>
<dbReference type="PROSITE" id="PS00061">
    <property type="entry name" value="ADH_SHORT"/>
    <property type="match status" value="1"/>
</dbReference>
<dbReference type="Pfam" id="PF13561">
    <property type="entry name" value="adh_short_C2"/>
    <property type="match status" value="1"/>
</dbReference>
<dbReference type="EMBL" id="CP011058">
    <property type="protein sequence ID" value="AJY77037.1"/>
    <property type="molecule type" value="Genomic_DNA"/>
</dbReference>
<dbReference type="OrthoDB" id="9803333at2"/>
<dbReference type="PATRIC" id="fig|1126833.4.peg.5255"/>
<dbReference type="FunFam" id="3.40.50.720:FF:000084">
    <property type="entry name" value="Short-chain dehydrogenase reductase"/>
    <property type="match status" value="1"/>
</dbReference>
<gene>
    <name evidence="4" type="ORF">VN24_23905</name>
</gene>
<dbReference type="Proteomes" id="UP000032633">
    <property type="component" value="Chromosome"/>
</dbReference>
<dbReference type="InterPro" id="IPR020904">
    <property type="entry name" value="Sc_DH/Rdtase_CS"/>
</dbReference>
<accession>A0A0D5NPV3</accession>
<dbReference type="PRINTS" id="PR00080">
    <property type="entry name" value="SDRFAMILY"/>
</dbReference>
<keyword evidence="2" id="KW-0560">Oxidoreductase</keyword>